<dbReference type="EMBL" id="FOYZ01000010">
    <property type="protein sequence ID" value="SFR93510.1"/>
    <property type="molecule type" value="Genomic_DNA"/>
</dbReference>
<dbReference type="SUPFAM" id="SSF52777">
    <property type="entry name" value="CoA-dependent acyltransferases"/>
    <property type="match status" value="1"/>
</dbReference>
<dbReference type="GO" id="GO:0008811">
    <property type="term" value="F:chloramphenicol O-acetyltransferase activity"/>
    <property type="evidence" value="ECO:0007669"/>
    <property type="project" value="InterPro"/>
</dbReference>
<reference evidence="2 3" key="1">
    <citation type="submission" date="2016-10" db="EMBL/GenBank/DDBJ databases">
        <authorList>
            <person name="de Groot N.N."/>
        </authorList>
    </citation>
    <scope>NUCLEOTIDE SEQUENCE [LARGE SCALE GENOMIC DNA]</scope>
    <source>
        <strain evidence="2 3">743A</strain>
    </source>
</reference>
<dbReference type="RefSeq" id="WP_092561688.1">
    <property type="nucleotide sequence ID" value="NZ_FOYZ01000010.1"/>
</dbReference>
<evidence type="ECO:0000313" key="2">
    <source>
        <dbReference type="EMBL" id="SFR93510.1"/>
    </source>
</evidence>
<dbReference type="Proteomes" id="UP000199659">
    <property type="component" value="Unassembled WGS sequence"/>
</dbReference>
<sequence length="209" mass="24615">MQSNYTKIDVENWKRNMLYHFFRNAENGQYSVSYEVDITKFLSRVKENNLSFYYSMIYAVTKCANQVEEFRYRILNGEVLLYDTISPSFTGLDKETELFKVVTVDMINDMEEFVKKARNQEENQKKFFVGPVREDVFHMTCLPWISFTHVSHTVSANKEAAIPTFAWGKYYEKEQKVILPFSVQVHHSFVDGVHIGKFAKILDDFMNGF</sequence>
<keyword evidence="3" id="KW-1185">Reference proteome</keyword>
<protein>
    <submittedName>
        <fullName evidence="2">Chloramphenicol O-acetyltransferase type B</fullName>
    </submittedName>
</protein>
<gene>
    <name evidence="2" type="ORF">SAMN05661086_02586</name>
</gene>
<dbReference type="PANTHER" id="PTHR38474">
    <property type="entry name" value="SLR0299 PROTEIN"/>
    <property type="match status" value="1"/>
</dbReference>
<keyword evidence="2" id="KW-0808">Transferase</keyword>
<dbReference type="PIRSF" id="PIRSF000440">
    <property type="entry name" value="CAT"/>
    <property type="match status" value="1"/>
</dbReference>
<evidence type="ECO:0000256" key="1">
    <source>
        <dbReference type="PIRSR" id="PIRSR000440-1"/>
    </source>
</evidence>
<dbReference type="InterPro" id="IPR023213">
    <property type="entry name" value="CAT-like_dom_sf"/>
</dbReference>
<accession>A0A1I6KRH0</accession>
<dbReference type="SMART" id="SM01059">
    <property type="entry name" value="CAT"/>
    <property type="match status" value="1"/>
</dbReference>
<proteinExistence type="predicted"/>
<organism evidence="2 3">
    <name type="scientific">Anaeromicropila populeti</name>
    <dbReference type="NCBI Taxonomy" id="37658"/>
    <lineage>
        <taxon>Bacteria</taxon>
        <taxon>Bacillati</taxon>
        <taxon>Bacillota</taxon>
        <taxon>Clostridia</taxon>
        <taxon>Lachnospirales</taxon>
        <taxon>Lachnospiraceae</taxon>
        <taxon>Anaeromicropila</taxon>
    </lineage>
</organism>
<dbReference type="PANTHER" id="PTHR38474:SF1">
    <property type="entry name" value="SLR0299 PROTEIN"/>
    <property type="match status" value="1"/>
</dbReference>
<dbReference type="STRING" id="37658.SAMN05661086_02586"/>
<dbReference type="Pfam" id="PF00302">
    <property type="entry name" value="CAT"/>
    <property type="match status" value="1"/>
</dbReference>
<dbReference type="OrthoDB" id="9801766at2"/>
<dbReference type="InterPro" id="IPR001707">
    <property type="entry name" value="Cmp_AcTrfase"/>
</dbReference>
<feature type="active site" description="Proton acceptor" evidence="1">
    <location>
        <position position="187"/>
    </location>
</feature>
<dbReference type="Gene3D" id="3.30.559.10">
    <property type="entry name" value="Chloramphenicol acetyltransferase-like domain"/>
    <property type="match status" value="1"/>
</dbReference>
<evidence type="ECO:0000313" key="3">
    <source>
        <dbReference type="Proteomes" id="UP000199659"/>
    </source>
</evidence>
<dbReference type="AlphaFoldDB" id="A0A1I6KRH0"/>
<name>A0A1I6KRH0_9FIRM</name>